<dbReference type="Pfam" id="PF14489">
    <property type="entry name" value="QueF"/>
    <property type="match status" value="1"/>
</dbReference>
<evidence type="ECO:0000256" key="4">
    <source>
        <dbReference type="ARBA" id="ARBA00023002"/>
    </source>
</evidence>
<dbReference type="GO" id="GO:0008616">
    <property type="term" value="P:tRNA queuosine(34) biosynthetic process"/>
    <property type="evidence" value="ECO:0007669"/>
    <property type="project" value="UniProtKB-KW"/>
</dbReference>
<feature type="region of interest" description="Disordered" evidence="5">
    <location>
        <begin position="1"/>
        <end position="45"/>
    </location>
</feature>
<dbReference type="EMBL" id="KY606587">
    <property type="protein sequence ID" value="ARB06138.1"/>
    <property type="molecule type" value="Genomic_DNA"/>
</dbReference>
<evidence type="ECO:0000313" key="6">
    <source>
        <dbReference type="EMBL" id="ARB06138.1"/>
    </source>
</evidence>
<dbReference type="SUPFAM" id="SSF55620">
    <property type="entry name" value="Tetrahydrobiopterin biosynthesis enzymes-like"/>
    <property type="match status" value="1"/>
</dbReference>
<dbReference type="InterPro" id="IPR029500">
    <property type="entry name" value="QueF"/>
</dbReference>
<proteinExistence type="inferred from homology"/>
<keyword evidence="1" id="KW-0963">Cytoplasm</keyword>
<evidence type="ECO:0000313" key="7">
    <source>
        <dbReference type="Proteomes" id="UP000224401"/>
    </source>
</evidence>
<organism evidence="6 7">
    <name type="scientific">Dinoroseobacter phage vB_DshS-R5C</name>
    <dbReference type="NCBI Taxonomy" id="1965368"/>
    <lineage>
        <taxon>Viruses</taxon>
        <taxon>Duplodnaviria</taxon>
        <taxon>Heunggongvirae</taxon>
        <taxon>Uroviricota</taxon>
        <taxon>Caudoviricetes</taxon>
        <taxon>Nanhaivirus</taxon>
        <taxon>Nanhaivirus D5C</taxon>
    </lineage>
</organism>
<gene>
    <name evidence="6" type="ORF">vBDshSR5C_84</name>
</gene>
<accession>A0A1V0DYD3</accession>
<dbReference type="HAMAP" id="MF_00818">
    <property type="entry name" value="QueF_type1"/>
    <property type="match status" value="1"/>
</dbReference>
<feature type="compositionally biased region" description="Basic and acidic residues" evidence="5">
    <location>
        <begin position="1"/>
        <end position="13"/>
    </location>
</feature>
<dbReference type="InterPro" id="IPR050084">
    <property type="entry name" value="NADPH_dep_7-cyano-7-deazaG_red"/>
</dbReference>
<keyword evidence="3" id="KW-0521">NADP</keyword>
<name>A0A1V0DYD3_9CAUD</name>
<reference evidence="6 7" key="1">
    <citation type="submission" date="2017-02" db="EMBL/GenBank/DDBJ databases">
        <title>A novel roseosiphophage isolated from the oligotrophic South China Sea.</title>
        <authorList>
            <person name="Yang Y."/>
            <person name="Cai L."/>
            <person name="Zhang R."/>
        </authorList>
    </citation>
    <scope>NUCLEOTIDE SEQUENCE [LARGE SCALE GENOMIC DNA]</scope>
</reference>
<sequence length="194" mass="22235">MTTEYSKPDDLEKLGSGSADQREWPKLPPTPEVLERFPNPMKFSRHPSPNPIQLGGYDDPFEFTSLCPKTGQPDHARIVVNYQPKDWCVESKSWKIYLQSFRLHGEFHESCIQRIKDDLVDLLDPLWIEVTGEFTPRGGISINPTARWEYPMKGVTFEQMTDTRSPQDRLNEMLANGSHVGERIGEGEMPDPTM</sequence>
<evidence type="ECO:0000256" key="1">
    <source>
        <dbReference type="ARBA" id="ARBA00022490"/>
    </source>
</evidence>
<keyword evidence="4" id="KW-0560">Oxidoreductase</keyword>
<dbReference type="InterPro" id="IPR016856">
    <property type="entry name" value="QueF_type1"/>
</dbReference>
<dbReference type="GO" id="GO:0033739">
    <property type="term" value="F:preQ1 synthase activity"/>
    <property type="evidence" value="ECO:0007669"/>
    <property type="project" value="InterPro"/>
</dbReference>
<dbReference type="InterPro" id="IPR043133">
    <property type="entry name" value="GTP-CH-I_C/QueF"/>
</dbReference>
<dbReference type="Gene3D" id="3.30.1130.10">
    <property type="match status" value="1"/>
</dbReference>
<dbReference type="OrthoDB" id="15187at10239"/>
<evidence type="ECO:0000256" key="2">
    <source>
        <dbReference type="ARBA" id="ARBA00022785"/>
    </source>
</evidence>
<keyword evidence="2" id="KW-0671">Queuosine biosynthesis</keyword>
<dbReference type="NCBIfam" id="TIGR03139">
    <property type="entry name" value="QueF-II"/>
    <property type="match status" value="1"/>
</dbReference>
<keyword evidence="7" id="KW-1185">Reference proteome</keyword>
<evidence type="ECO:0000256" key="3">
    <source>
        <dbReference type="ARBA" id="ARBA00022857"/>
    </source>
</evidence>
<protein>
    <submittedName>
        <fullName evidence="6">7-cyano-7-deazaguanine reductase</fullName>
    </submittedName>
</protein>
<dbReference type="Proteomes" id="UP000224401">
    <property type="component" value="Segment"/>
</dbReference>
<evidence type="ECO:0000256" key="5">
    <source>
        <dbReference type="SAM" id="MobiDB-lite"/>
    </source>
</evidence>
<dbReference type="PANTHER" id="PTHR34354:SF1">
    <property type="entry name" value="NADPH-DEPENDENT 7-CYANO-7-DEAZAGUANINE REDUCTASE"/>
    <property type="match status" value="1"/>
</dbReference>
<dbReference type="PANTHER" id="PTHR34354">
    <property type="entry name" value="NADPH-DEPENDENT 7-CYANO-7-DEAZAGUANINE REDUCTASE"/>
    <property type="match status" value="1"/>
</dbReference>